<dbReference type="GO" id="GO:0009116">
    <property type="term" value="P:nucleoside metabolic process"/>
    <property type="evidence" value="ECO:0007669"/>
    <property type="project" value="InterPro"/>
</dbReference>
<protein>
    <recommendedName>
        <fullName evidence="7">Nucleoside phosphorylase domain-containing protein</fullName>
    </recommendedName>
</protein>
<dbReference type="PANTHER" id="PTHR46082:SF11">
    <property type="entry name" value="AAA+ ATPASE DOMAIN-CONTAINING PROTEIN-RELATED"/>
    <property type="match status" value="1"/>
</dbReference>
<evidence type="ECO:0008006" key="7">
    <source>
        <dbReference type="Google" id="ProtNLM"/>
    </source>
</evidence>
<dbReference type="InterPro" id="IPR056884">
    <property type="entry name" value="NPHP3-like_N"/>
</dbReference>
<evidence type="ECO:0000313" key="6">
    <source>
        <dbReference type="Proteomes" id="UP001303115"/>
    </source>
</evidence>
<dbReference type="Pfam" id="PF24883">
    <property type="entry name" value="NPHP3_N"/>
    <property type="match status" value="1"/>
</dbReference>
<evidence type="ECO:0000313" key="5">
    <source>
        <dbReference type="EMBL" id="KAK4031366.1"/>
    </source>
</evidence>
<accession>A0AAN6P433</accession>
<dbReference type="GO" id="GO:0003824">
    <property type="term" value="F:catalytic activity"/>
    <property type="evidence" value="ECO:0007669"/>
    <property type="project" value="InterPro"/>
</dbReference>
<sequence>MNPKRTYQDEEPSASLPKRPRTFDTASNGGIYPNHDAYSPLVYRDYTIAWICALPLELAASRAMLDEEHPLPPNQAGDDNIYVLGRIDQHNVVMTCLPGQYGTNNAAIVATNLKRSFPSIRATLMVGIGGGSPSQADLYLGDVVVGTRVMQYDMGKMIAGGLFQGTADAKTPAWLLNSAVSALRSKHGLHRSSSRMTSLLRSRLPNILRPSHPDHLFQASFEHHPLGAPTCIGCDLEKLQPRGARFSDEPRIHYGVIASGNMVIKDGKARDDIAQRLLALCFEMEAAGMMDNLQCLPIRGICDYSDSHKNKEWQDYAAATAAAYARELLEGLPPSSRTLDRTPIYITDASQPDTAVDYDLERRQRLLKCLEFPQIDARRTTIRAAYTKTCRWLLQHSKYQDWLDPGKHSQNHGFLWMRGKAGAGKSTMMKFVYLEMKKIFKKPSMAVASFFFNARGEYLERSISGMYRSLLTQLLQEFSDLQSVLDNTDIVPRNQQDCPDLDALKELLKSAILALGQRSFTCLIDALDECDEQEVRDMVQFFEDLGENTTEADIRFRICFSSRPYPYISIRKGISLTLEAESGHAEDLAQYVKSKLTIEDPVLLADLQSEILGKASGIFLWIVLVVDILNKEDDDGGLALRTKLSTIPDRLSDLFKSILIRDRKSPERLLLCVLWILCAKRPLTPGEFRHAIWVALLDQKSEQKDCQVDSDIPDVKNMNACVKLVTSSSKGLAEITKAGRPTVQFVHESVRDYLVKEKGLQDLWPELGFEWEGLSHERLRRCCIRYLSLSGIQAIVNGPEDRAARNRLAQKYSFLEYASQHVLQHSNIAALVMPGPQDGFLTTKRGGMAFMRPLSTSSQTKDWKTSFAHK</sequence>
<organism evidence="5 6">
    <name type="scientific">Parachaetomium inaequale</name>
    <dbReference type="NCBI Taxonomy" id="2588326"/>
    <lineage>
        <taxon>Eukaryota</taxon>
        <taxon>Fungi</taxon>
        <taxon>Dikarya</taxon>
        <taxon>Ascomycota</taxon>
        <taxon>Pezizomycotina</taxon>
        <taxon>Sordariomycetes</taxon>
        <taxon>Sordariomycetidae</taxon>
        <taxon>Sordariales</taxon>
        <taxon>Chaetomiaceae</taxon>
        <taxon>Parachaetomium</taxon>
    </lineage>
</organism>
<feature type="domain" description="Nephrocystin 3-like N-terminal" evidence="4">
    <location>
        <begin position="389"/>
        <end position="563"/>
    </location>
</feature>
<dbReference type="Gene3D" id="3.40.50.1580">
    <property type="entry name" value="Nucleoside phosphorylase domain"/>
    <property type="match status" value="1"/>
</dbReference>
<reference evidence="6" key="1">
    <citation type="journal article" date="2023" name="Mol. Phylogenet. Evol.">
        <title>Genome-scale phylogeny and comparative genomics of the fungal order Sordariales.</title>
        <authorList>
            <person name="Hensen N."/>
            <person name="Bonometti L."/>
            <person name="Westerberg I."/>
            <person name="Brannstrom I.O."/>
            <person name="Guillou S."/>
            <person name="Cros-Aarteil S."/>
            <person name="Calhoun S."/>
            <person name="Haridas S."/>
            <person name="Kuo A."/>
            <person name="Mondo S."/>
            <person name="Pangilinan J."/>
            <person name="Riley R."/>
            <person name="LaButti K."/>
            <person name="Andreopoulos B."/>
            <person name="Lipzen A."/>
            <person name="Chen C."/>
            <person name="Yan M."/>
            <person name="Daum C."/>
            <person name="Ng V."/>
            <person name="Clum A."/>
            <person name="Steindorff A."/>
            <person name="Ohm R.A."/>
            <person name="Martin F."/>
            <person name="Silar P."/>
            <person name="Natvig D.O."/>
            <person name="Lalanne C."/>
            <person name="Gautier V."/>
            <person name="Ament-Velasquez S.L."/>
            <person name="Kruys A."/>
            <person name="Hutchinson M.I."/>
            <person name="Powell A.J."/>
            <person name="Barry K."/>
            <person name="Miller A.N."/>
            <person name="Grigoriev I.V."/>
            <person name="Debuchy R."/>
            <person name="Gladieux P."/>
            <person name="Hiltunen Thoren M."/>
            <person name="Johannesson H."/>
        </authorList>
    </citation>
    <scope>NUCLEOTIDE SEQUENCE [LARGE SCALE GENOMIC DNA]</scope>
    <source>
        <strain evidence="6">CBS 284.82</strain>
    </source>
</reference>
<dbReference type="InterPro" id="IPR035994">
    <property type="entry name" value="Nucleoside_phosphorylase_sf"/>
</dbReference>
<dbReference type="Gene3D" id="3.40.50.300">
    <property type="entry name" value="P-loop containing nucleotide triphosphate hydrolases"/>
    <property type="match status" value="1"/>
</dbReference>
<proteinExistence type="predicted"/>
<comment type="caution">
    <text evidence="5">The sequence shown here is derived from an EMBL/GenBank/DDBJ whole genome shotgun (WGS) entry which is preliminary data.</text>
</comment>
<keyword evidence="1" id="KW-0677">Repeat</keyword>
<dbReference type="SUPFAM" id="SSF52540">
    <property type="entry name" value="P-loop containing nucleoside triphosphate hydrolases"/>
    <property type="match status" value="1"/>
</dbReference>
<dbReference type="Pfam" id="PF01048">
    <property type="entry name" value="PNP_UDP_1"/>
    <property type="match status" value="1"/>
</dbReference>
<dbReference type="EMBL" id="MU854842">
    <property type="protein sequence ID" value="KAK4031366.1"/>
    <property type="molecule type" value="Genomic_DNA"/>
</dbReference>
<dbReference type="InterPro" id="IPR000845">
    <property type="entry name" value="Nucleoside_phosphorylase_d"/>
</dbReference>
<feature type="region of interest" description="Disordered" evidence="2">
    <location>
        <begin position="1"/>
        <end position="29"/>
    </location>
</feature>
<keyword evidence="6" id="KW-1185">Reference proteome</keyword>
<evidence type="ECO:0000259" key="3">
    <source>
        <dbReference type="Pfam" id="PF01048"/>
    </source>
</evidence>
<dbReference type="SUPFAM" id="SSF53167">
    <property type="entry name" value="Purine and uridine phosphorylases"/>
    <property type="match status" value="1"/>
</dbReference>
<name>A0AAN6P433_9PEZI</name>
<evidence type="ECO:0000256" key="2">
    <source>
        <dbReference type="SAM" id="MobiDB-lite"/>
    </source>
</evidence>
<evidence type="ECO:0000256" key="1">
    <source>
        <dbReference type="ARBA" id="ARBA00022737"/>
    </source>
</evidence>
<dbReference type="InterPro" id="IPR053137">
    <property type="entry name" value="NLR-like"/>
</dbReference>
<feature type="domain" description="Nucleoside phosphorylase" evidence="3">
    <location>
        <begin position="47"/>
        <end position="184"/>
    </location>
</feature>
<dbReference type="Proteomes" id="UP001303115">
    <property type="component" value="Unassembled WGS sequence"/>
</dbReference>
<gene>
    <name evidence="5" type="ORF">C8A01DRAFT_51530</name>
</gene>
<dbReference type="AlphaFoldDB" id="A0AAN6P433"/>
<evidence type="ECO:0000259" key="4">
    <source>
        <dbReference type="Pfam" id="PF24883"/>
    </source>
</evidence>
<dbReference type="InterPro" id="IPR027417">
    <property type="entry name" value="P-loop_NTPase"/>
</dbReference>
<dbReference type="PANTHER" id="PTHR46082">
    <property type="entry name" value="ATP/GTP-BINDING PROTEIN-RELATED"/>
    <property type="match status" value="1"/>
</dbReference>